<evidence type="ECO:0000259" key="13">
    <source>
        <dbReference type="Pfam" id="PF21654"/>
    </source>
</evidence>
<evidence type="ECO:0000256" key="2">
    <source>
        <dbReference type="ARBA" id="ARBA00022695"/>
    </source>
</evidence>
<evidence type="ECO:0000313" key="15">
    <source>
        <dbReference type="Proteomes" id="UP001302666"/>
    </source>
</evidence>
<feature type="domain" description="Cyclic GMP-AMP synthase DncV-like nucleotidyltransferase" evidence="13">
    <location>
        <begin position="58"/>
        <end position="147"/>
    </location>
</feature>
<keyword evidence="4" id="KW-0547">Nucleotide-binding</keyword>
<comment type="catalytic activity">
    <reaction evidence="11">
        <text>GTP + ATP = 3',3'-cGAMP + 2 diphosphate</text>
        <dbReference type="Rhea" id="RHEA:35647"/>
        <dbReference type="ChEBI" id="CHEBI:30616"/>
        <dbReference type="ChEBI" id="CHEBI:33019"/>
        <dbReference type="ChEBI" id="CHEBI:37565"/>
        <dbReference type="ChEBI" id="CHEBI:71501"/>
    </reaction>
    <physiologicalReaction direction="left-to-right" evidence="11">
        <dbReference type="Rhea" id="RHEA:35648"/>
    </physiologicalReaction>
</comment>
<keyword evidence="15" id="KW-1185">Reference proteome</keyword>
<evidence type="ECO:0000256" key="11">
    <source>
        <dbReference type="ARBA" id="ARBA00048304"/>
    </source>
</evidence>
<evidence type="ECO:0000256" key="5">
    <source>
        <dbReference type="ARBA" id="ARBA00022840"/>
    </source>
</evidence>
<sequence>MGIAALLFHSTSNRENTLSYRIRPSEQQVQDQQERWNDLAGVLKEGLKSEFSKPVSSWLQGSYKFGTQIRPARLNEEFDIDLGVYVEWHGSAQDGDVGAKQLKDRVQEILSDYANDDANDASEVTAPKTRCNRIRFTEDFHIDVPSYHLDREDDARELATEDDEWENSDPKAIYVWWKDQFDGNERDRARRLTRYLKMWAALTFEEASRPSSILLTVLVARTLVATATDNLSGDDEILRAVIKGILDRLSSSSVVRNPANSAEDLNRLSEDDFEALQVELEKFLGIADRALDAIDEYESADVWSEAFRHFFPFPEKETQSESTKVVNGAVSVYRCDPDIAVAATAGNRRWSGYNEIGPIPRGCELSFSIAEPGKLPEGCQVFWTVRNEGSEAESVNDLGHVAGTGIRNTESSAYKGDHFMDVVVRLNGRQVGRRRVKVRVSGLGIPLRNPRRPAWTKLRR</sequence>
<reference evidence="14 15" key="1">
    <citation type="submission" date="2023-10" db="EMBL/GenBank/DDBJ databases">
        <title>Eight complete genome sequences of bacteria isolated from laboratory stock of Giant Kelp gametophytes.</title>
        <authorList>
            <person name="Tolentino B."/>
            <person name="Nuzhdin S."/>
        </authorList>
    </citation>
    <scope>NUCLEOTIDE SEQUENCE [LARGE SCALE GENOMIC DNA]</scope>
    <source>
        <strain evidence="14 15">LC.270.F.C4</strain>
    </source>
</reference>
<name>A0ABZ0HL37_TRISK</name>
<evidence type="ECO:0000256" key="10">
    <source>
        <dbReference type="ARBA" id="ARBA00044145"/>
    </source>
</evidence>
<feature type="domain" description="Adenylyl/Guanylyl and SMODS C-terminal sensor" evidence="12">
    <location>
        <begin position="355"/>
        <end position="440"/>
    </location>
</feature>
<dbReference type="InterPro" id="IPR040511">
    <property type="entry name" value="AGS_C"/>
</dbReference>
<dbReference type="Proteomes" id="UP001302666">
    <property type="component" value="Chromosome"/>
</dbReference>
<dbReference type="EMBL" id="CP136704">
    <property type="protein sequence ID" value="WOI34998.1"/>
    <property type="molecule type" value="Genomic_DNA"/>
</dbReference>
<keyword evidence="5" id="KW-0067">ATP-binding</keyword>
<organism evidence="14 15">
    <name type="scientific">Tritonibacter scottomollicae</name>
    <name type="common">Epibacterium scottomollicae</name>
    <dbReference type="NCBI Taxonomy" id="483013"/>
    <lineage>
        <taxon>Bacteria</taxon>
        <taxon>Pseudomonadati</taxon>
        <taxon>Pseudomonadota</taxon>
        <taxon>Alphaproteobacteria</taxon>
        <taxon>Rhodobacterales</taxon>
        <taxon>Paracoccaceae</taxon>
        <taxon>Tritonibacter</taxon>
    </lineage>
</organism>
<dbReference type="Pfam" id="PF21654">
    <property type="entry name" value="DncV-like_NTFase"/>
    <property type="match status" value="1"/>
</dbReference>
<keyword evidence="9" id="KW-0342">GTP-binding</keyword>
<evidence type="ECO:0000256" key="7">
    <source>
        <dbReference type="ARBA" id="ARBA00023080"/>
    </source>
</evidence>
<dbReference type="NCBIfam" id="NF041078">
    <property type="entry name" value="cGAS"/>
    <property type="match status" value="1"/>
</dbReference>
<protein>
    <recommendedName>
        <fullName evidence="10">Cyclic GMP-AMP synthase</fullName>
    </recommendedName>
</protein>
<keyword evidence="3" id="KW-0479">Metal-binding</keyword>
<evidence type="ECO:0000256" key="8">
    <source>
        <dbReference type="ARBA" id="ARBA00023118"/>
    </source>
</evidence>
<keyword evidence="7" id="KW-0546">Nucleotide metabolism</keyword>
<keyword evidence="6" id="KW-0460">Magnesium</keyword>
<accession>A0ABZ0HL37</accession>
<evidence type="ECO:0000259" key="12">
    <source>
        <dbReference type="Pfam" id="PF18134"/>
    </source>
</evidence>
<gene>
    <name evidence="14" type="ORF">R1T40_09825</name>
</gene>
<evidence type="ECO:0000313" key="14">
    <source>
        <dbReference type="EMBL" id="WOI34998.1"/>
    </source>
</evidence>
<evidence type="ECO:0000256" key="3">
    <source>
        <dbReference type="ARBA" id="ARBA00022723"/>
    </source>
</evidence>
<keyword evidence="1" id="KW-0808">Transferase</keyword>
<evidence type="ECO:0000256" key="1">
    <source>
        <dbReference type="ARBA" id="ARBA00022679"/>
    </source>
</evidence>
<proteinExistence type="predicted"/>
<dbReference type="Pfam" id="PF18134">
    <property type="entry name" value="AGS_C"/>
    <property type="match status" value="1"/>
</dbReference>
<dbReference type="RefSeq" id="WP_317386777.1">
    <property type="nucleotide sequence ID" value="NZ_CP136704.1"/>
</dbReference>
<dbReference type="InterPro" id="IPR048445">
    <property type="entry name" value="DncV-like_NTFase"/>
</dbReference>
<dbReference type="InterPro" id="IPR047805">
    <property type="entry name" value="GAMP_synthase"/>
</dbReference>
<evidence type="ECO:0000256" key="6">
    <source>
        <dbReference type="ARBA" id="ARBA00022842"/>
    </source>
</evidence>
<keyword evidence="8" id="KW-0051">Antiviral defense</keyword>
<keyword evidence="2" id="KW-0548">Nucleotidyltransferase</keyword>
<evidence type="ECO:0000256" key="4">
    <source>
        <dbReference type="ARBA" id="ARBA00022741"/>
    </source>
</evidence>
<evidence type="ECO:0000256" key="9">
    <source>
        <dbReference type="ARBA" id="ARBA00023134"/>
    </source>
</evidence>